<dbReference type="Gene3D" id="3.30.420.10">
    <property type="entry name" value="Ribonuclease H-like superfamily/Ribonuclease H"/>
    <property type="match status" value="1"/>
</dbReference>
<dbReference type="Proteomes" id="UP000626092">
    <property type="component" value="Unassembled WGS sequence"/>
</dbReference>
<proteinExistence type="predicted"/>
<evidence type="ECO:0000313" key="2">
    <source>
        <dbReference type="Proteomes" id="UP000626092"/>
    </source>
</evidence>
<accession>A0A834L612</accession>
<dbReference type="EMBL" id="WJXA01000013">
    <property type="protein sequence ID" value="KAF7119906.1"/>
    <property type="molecule type" value="Genomic_DNA"/>
</dbReference>
<evidence type="ECO:0000313" key="1">
    <source>
        <dbReference type="EMBL" id="KAF7119906.1"/>
    </source>
</evidence>
<dbReference type="InterPro" id="IPR012337">
    <property type="entry name" value="RNaseH-like_sf"/>
</dbReference>
<reference evidence="1" key="1">
    <citation type="submission" date="2019-11" db="EMBL/GenBank/DDBJ databases">
        <authorList>
            <person name="Liu Y."/>
            <person name="Hou J."/>
            <person name="Li T.-Q."/>
            <person name="Guan C.-H."/>
            <person name="Wu X."/>
            <person name="Wu H.-Z."/>
            <person name="Ling F."/>
            <person name="Zhang R."/>
            <person name="Shi X.-G."/>
            <person name="Ren J.-P."/>
            <person name="Chen E.-F."/>
            <person name="Sun J.-M."/>
        </authorList>
    </citation>
    <scope>NUCLEOTIDE SEQUENCE</scope>
    <source>
        <strain evidence="1">Adult_tree_wgs_1</strain>
        <tissue evidence="1">Leaves</tissue>
    </source>
</reference>
<name>A0A834L612_RHOSS</name>
<dbReference type="SUPFAM" id="SSF53098">
    <property type="entry name" value="Ribonuclease H-like"/>
    <property type="match status" value="1"/>
</dbReference>
<dbReference type="GO" id="GO:0003676">
    <property type="term" value="F:nucleic acid binding"/>
    <property type="evidence" value="ECO:0007669"/>
    <property type="project" value="InterPro"/>
</dbReference>
<comment type="caution">
    <text evidence="1">The sequence shown here is derived from an EMBL/GenBank/DDBJ whole genome shotgun (WGS) entry which is preliminary data.</text>
</comment>
<dbReference type="AlphaFoldDB" id="A0A834L612"/>
<organism evidence="1 2">
    <name type="scientific">Rhododendron simsii</name>
    <name type="common">Sims's rhododendron</name>
    <dbReference type="NCBI Taxonomy" id="118357"/>
    <lineage>
        <taxon>Eukaryota</taxon>
        <taxon>Viridiplantae</taxon>
        <taxon>Streptophyta</taxon>
        <taxon>Embryophyta</taxon>
        <taxon>Tracheophyta</taxon>
        <taxon>Spermatophyta</taxon>
        <taxon>Magnoliopsida</taxon>
        <taxon>eudicotyledons</taxon>
        <taxon>Gunneridae</taxon>
        <taxon>Pentapetalae</taxon>
        <taxon>asterids</taxon>
        <taxon>Ericales</taxon>
        <taxon>Ericaceae</taxon>
        <taxon>Ericoideae</taxon>
        <taxon>Rhodoreae</taxon>
        <taxon>Rhododendron</taxon>
    </lineage>
</organism>
<sequence length="326" mass="37537">MDSNITPLATMVGPSLQEVLLDEFYTHHVDRLLPIYCNQDTTPKYISTVEYFEAFSQLTLRELPEFDNWMETKVVRVDTESPTRRLVHSLSRITCPRAPKGWTVVQTDAGFVKEPRGRVISVGAYVFLDEFGFIRYYDSVILSWVSNEKEAEFETIKFAMYEAARIGIREASFCTDNFEMLKAIQGGDPYPQDEFEKYRTLPMKLLEDYSFIYLPREGNAIADLLTKWRMAMTRNPHTTSITNWEKVVQAAEHQYSGMPNFRIRYLTNPVPPRSPSGLVAPRRSWHCISRKGSCLFDSAVRSLSTNGKFSIKSAWNAFRHPKALVP</sequence>
<dbReference type="OrthoDB" id="1718031at2759"/>
<dbReference type="InterPro" id="IPR036397">
    <property type="entry name" value="RNaseH_sf"/>
</dbReference>
<gene>
    <name evidence="1" type="ORF">RHSIM_Rhsim13G0197100</name>
</gene>
<protein>
    <submittedName>
        <fullName evidence="1">Uncharacterized protein</fullName>
    </submittedName>
</protein>
<keyword evidence="2" id="KW-1185">Reference proteome</keyword>